<dbReference type="PANTHER" id="PTHR30349:SF64">
    <property type="entry name" value="PROPHAGE INTEGRASE INTD-RELATED"/>
    <property type="match status" value="1"/>
</dbReference>
<dbReference type="PROSITE" id="PS51900">
    <property type="entry name" value="CB"/>
    <property type="match status" value="1"/>
</dbReference>
<protein>
    <submittedName>
        <fullName evidence="7">Site-specific integrase</fullName>
    </submittedName>
</protein>
<accession>A0A7Y9B158</accession>
<dbReference type="EMBL" id="JABXYR010000001">
    <property type="protein sequence ID" value="NWO23136.1"/>
    <property type="molecule type" value="Genomic_DNA"/>
</dbReference>
<dbReference type="GO" id="GO:0006310">
    <property type="term" value="P:DNA recombination"/>
    <property type="evidence" value="ECO:0007669"/>
    <property type="project" value="UniProtKB-KW"/>
</dbReference>
<comment type="caution">
    <text evidence="7">The sequence shown here is derived from an EMBL/GenBank/DDBJ whole genome shotgun (WGS) entry which is preliminary data.</text>
</comment>
<evidence type="ECO:0000259" key="5">
    <source>
        <dbReference type="PROSITE" id="PS51898"/>
    </source>
</evidence>
<keyword evidence="8" id="KW-1185">Reference proteome</keyword>
<dbReference type="RefSeq" id="WP_178978324.1">
    <property type="nucleotide sequence ID" value="NZ_JABXYR010000001.1"/>
</dbReference>
<dbReference type="AlphaFoldDB" id="A0A7Y9B158"/>
<feature type="domain" description="Core-binding (CB)" evidence="6">
    <location>
        <begin position="57"/>
        <end position="148"/>
    </location>
</feature>
<dbReference type="InterPro" id="IPR013762">
    <property type="entry name" value="Integrase-like_cat_sf"/>
</dbReference>
<proteinExistence type="inferred from homology"/>
<organism evidence="7 8">
    <name type="scientific">Mogibacterium timidum</name>
    <dbReference type="NCBI Taxonomy" id="35519"/>
    <lineage>
        <taxon>Bacteria</taxon>
        <taxon>Bacillati</taxon>
        <taxon>Bacillota</taxon>
        <taxon>Clostridia</taxon>
        <taxon>Peptostreptococcales</taxon>
        <taxon>Anaerovoracaceae</taxon>
        <taxon>Mogibacterium</taxon>
    </lineage>
</organism>
<dbReference type="PANTHER" id="PTHR30349">
    <property type="entry name" value="PHAGE INTEGRASE-RELATED"/>
    <property type="match status" value="1"/>
</dbReference>
<dbReference type="InterPro" id="IPR050090">
    <property type="entry name" value="Tyrosine_recombinase_XerCD"/>
</dbReference>
<dbReference type="Proteomes" id="UP000526307">
    <property type="component" value="Unassembled WGS sequence"/>
</dbReference>
<evidence type="ECO:0000256" key="1">
    <source>
        <dbReference type="ARBA" id="ARBA00008857"/>
    </source>
</evidence>
<dbReference type="CDD" id="cd01189">
    <property type="entry name" value="INT_ICEBs1_C_like"/>
    <property type="match status" value="1"/>
</dbReference>
<name>A0A7Y9B158_9FIRM</name>
<keyword evidence="2 4" id="KW-0238">DNA-binding</keyword>
<evidence type="ECO:0000313" key="7">
    <source>
        <dbReference type="EMBL" id="NWO23136.1"/>
    </source>
</evidence>
<evidence type="ECO:0000256" key="3">
    <source>
        <dbReference type="ARBA" id="ARBA00023172"/>
    </source>
</evidence>
<dbReference type="InterPro" id="IPR044068">
    <property type="entry name" value="CB"/>
</dbReference>
<dbReference type="InterPro" id="IPR010998">
    <property type="entry name" value="Integrase_recombinase_N"/>
</dbReference>
<dbReference type="Pfam" id="PF00589">
    <property type="entry name" value="Phage_integrase"/>
    <property type="match status" value="1"/>
</dbReference>
<evidence type="ECO:0000313" key="8">
    <source>
        <dbReference type="Proteomes" id="UP000526307"/>
    </source>
</evidence>
<sequence>MYIVKVDTNKYRATLSQTINGKRKRYTKTFTTAKKKDAVRMAQVWEQEVLTKGSSDYTVHGLISAVWETVIKNKSPNTVDGYNACRKRIIDTLDDMPASDLSPRVLQRWIDKLANMETKANSHKKRRYSPKTIRETYFVLSRCCSVAVNWEILPSSPCHDIIMPIGAKKEAHILSPEDFTKFVDNLYTLPLDSKVMFELALFCSLRRGEVLGIEDKPICDRIVIDKARYRSKSGVDFVKSPKTTSAVRVCALPQFLQDDIRALREYHASEKKRLGSAWNNSKYLIKSEDGSPLIPHAVNERLRRYTSRIGIDHVTFHQLRHTFASMVASNGTDLVTLSRLMGHANKSTTLSIYTHLFQDDADFGRDVANTFDDVMKNSAKSHEKVTI</sequence>
<evidence type="ECO:0000256" key="4">
    <source>
        <dbReference type="PROSITE-ProRule" id="PRU01248"/>
    </source>
</evidence>
<evidence type="ECO:0000256" key="2">
    <source>
        <dbReference type="ARBA" id="ARBA00023125"/>
    </source>
</evidence>
<comment type="similarity">
    <text evidence="1">Belongs to the 'phage' integrase family.</text>
</comment>
<dbReference type="GO" id="GO:0015074">
    <property type="term" value="P:DNA integration"/>
    <property type="evidence" value="ECO:0007669"/>
    <property type="project" value="InterPro"/>
</dbReference>
<dbReference type="Gene3D" id="1.10.150.130">
    <property type="match status" value="1"/>
</dbReference>
<dbReference type="InterPro" id="IPR011010">
    <property type="entry name" value="DNA_brk_join_enz"/>
</dbReference>
<evidence type="ECO:0000259" key="6">
    <source>
        <dbReference type="PROSITE" id="PS51900"/>
    </source>
</evidence>
<dbReference type="InterPro" id="IPR002104">
    <property type="entry name" value="Integrase_catalytic"/>
</dbReference>
<dbReference type="PROSITE" id="PS51898">
    <property type="entry name" value="TYR_RECOMBINASE"/>
    <property type="match status" value="1"/>
</dbReference>
<keyword evidence="3" id="KW-0233">DNA recombination</keyword>
<dbReference type="GO" id="GO:0003677">
    <property type="term" value="F:DNA binding"/>
    <property type="evidence" value="ECO:0007669"/>
    <property type="project" value="UniProtKB-UniRule"/>
</dbReference>
<feature type="domain" description="Tyr recombinase" evidence="5">
    <location>
        <begin position="169"/>
        <end position="369"/>
    </location>
</feature>
<dbReference type="SUPFAM" id="SSF56349">
    <property type="entry name" value="DNA breaking-rejoining enzymes"/>
    <property type="match status" value="1"/>
</dbReference>
<gene>
    <name evidence="7" type="ORF">HW270_03450</name>
</gene>
<dbReference type="Gene3D" id="1.10.443.10">
    <property type="entry name" value="Intergrase catalytic core"/>
    <property type="match status" value="1"/>
</dbReference>
<reference evidence="7 8" key="1">
    <citation type="submission" date="2020-06" db="EMBL/GenBank/DDBJ databases">
        <title>Mogibacterium timidum strain W9173 genomic sequence.</title>
        <authorList>
            <person name="Wade W.G."/>
            <person name="Johnston C.D."/>
            <person name="Chen T."/>
            <person name="Dewhirst F.E."/>
        </authorList>
    </citation>
    <scope>NUCLEOTIDE SEQUENCE [LARGE SCALE GENOMIC DNA]</scope>
    <source>
        <strain evidence="7 8">W9173</strain>
    </source>
</reference>